<keyword evidence="2" id="KW-1185">Reference proteome</keyword>
<reference evidence="1 2" key="1">
    <citation type="journal article" date="2018" name="Front. Plant Sci.">
        <title>Red Clover (Trifolium pratense) and Zigzag Clover (T. medium) - A Picture of Genomic Similarities and Differences.</title>
        <authorList>
            <person name="Dluhosova J."/>
            <person name="Istvanek J."/>
            <person name="Nedelnik J."/>
            <person name="Repkova J."/>
        </authorList>
    </citation>
    <scope>NUCLEOTIDE SEQUENCE [LARGE SCALE GENOMIC DNA]</scope>
    <source>
        <strain evidence="2">cv. 10/8</strain>
        <tissue evidence="1">Leaf</tissue>
    </source>
</reference>
<protein>
    <submittedName>
        <fullName evidence="1">Uncharacterized protein</fullName>
    </submittedName>
</protein>
<dbReference type="Proteomes" id="UP000265520">
    <property type="component" value="Unassembled WGS sequence"/>
</dbReference>
<name>A0A392TNC7_9FABA</name>
<organism evidence="1 2">
    <name type="scientific">Trifolium medium</name>
    <dbReference type="NCBI Taxonomy" id="97028"/>
    <lineage>
        <taxon>Eukaryota</taxon>
        <taxon>Viridiplantae</taxon>
        <taxon>Streptophyta</taxon>
        <taxon>Embryophyta</taxon>
        <taxon>Tracheophyta</taxon>
        <taxon>Spermatophyta</taxon>
        <taxon>Magnoliopsida</taxon>
        <taxon>eudicotyledons</taxon>
        <taxon>Gunneridae</taxon>
        <taxon>Pentapetalae</taxon>
        <taxon>rosids</taxon>
        <taxon>fabids</taxon>
        <taxon>Fabales</taxon>
        <taxon>Fabaceae</taxon>
        <taxon>Papilionoideae</taxon>
        <taxon>50 kb inversion clade</taxon>
        <taxon>NPAAA clade</taxon>
        <taxon>Hologalegina</taxon>
        <taxon>IRL clade</taxon>
        <taxon>Trifolieae</taxon>
        <taxon>Trifolium</taxon>
    </lineage>
</organism>
<evidence type="ECO:0000313" key="2">
    <source>
        <dbReference type="Proteomes" id="UP000265520"/>
    </source>
</evidence>
<proteinExistence type="predicted"/>
<comment type="caution">
    <text evidence="1">The sequence shown here is derived from an EMBL/GenBank/DDBJ whole genome shotgun (WGS) entry which is preliminary data.</text>
</comment>
<dbReference type="AlphaFoldDB" id="A0A392TNC7"/>
<evidence type="ECO:0000313" key="1">
    <source>
        <dbReference type="EMBL" id="MCI62659.1"/>
    </source>
</evidence>
<dbReference type="EMBL" id="LXQA010622881">
    <property type="protein sequence ID" value="MCI62659.1"/>
    <property type="molecule type" value="Genomic_DNA"/>
</dbReference>
<feature type="non-terminal residue" evidence="1">
    <location>
        <position position="1"/>
    </location>
</feature>
<sequence length="27" mass="3153">FTTSYQAEFCGAIRAIEIAHQMNWHNL</sequence>
<accession>A0A392TNC7</accession>